<evidence type="ECO:0000313" key="2">
    <source>
        <dbReference type="Proteomes" id="UP001054945"/>
    </source>
</evidence>
<dbReference type="Proteomes" id="UP001054945">
    <property type="component" value="Unassembled WGS sequence"/>
</dbReference>
<dbReference type="AlphaFoldDB" id="A0AAV4MNF6"/>
<keyword evidence="2" id="KW-1185">Reference proteome</keyword>
<proteinExistence type="predicted"/>
<name>A0AAV4MNF6_CAEEX</name>
<reference evidence="1 2" key="1">
    <citation type="submission" date="2021-06" db="EMBL/GenBank/DDBJ databases">
        <title>Caerostris extrusa draft genome.</title>
        <authorList>
            <person name="Kono N."/>
            <person name="Arakawa K."/>
        </authorList>
    </citation>
    <scope>NUCLEOTIDE SEQUENCE [LARGE SCALE GENOMIC DNA]</scope>
</reference>
<accession>A0AAV4MNF6</accession>
<gene>
    <name evidence="1" type="ORF">CEXT_436091</name>
</gene>
<protein>
    <submittedName>
        <fullName evidence="1">Uncharacterized protein</fullName>
    </submittedName>
</protein>
<sequence>MNAPEEKKSSVVGFSPGSTFSLAKDAVKSQCPYFHFTSLHRFTCTPTFPTDHDSYPPYSSHALHLCVCVRTSCDPHCFVLHCGSPGFITGWTALGVSALRATEGLDGGAC</sequence>
<dbReference type="EMBL" id="BPLR01020023">
    <property type="protein sequence ID" value="GIX74077.1"/>
    <property type="molecule type" value="Genomic_DNA"/>
</dbReference>
<comment type="caution">
    <text evidence="1">The sequence shown here is derived from an EMBL/GenBank/DDBJ whole genome shotgun (WGS) entry which is preliminary data.</text>
</comment>
<organism evidence="1 2">
    <name type="scientific">Caerostris extrusa</name>
    <name type="common">Bark spider</name>
    <name type="synonym">Caerostris bankana</name>
    <dbReference type="NCBI Taxonomy" id="172846"/>
    <lineage>
        <taxon>Eukaryota</taxon>
        <taxon>Metazoa</taxon>
        <taxon>Ecdysozoa</taxon>
        <taxon>Arthropoda</taxon>
        <taxon>Chelicerata</taxon>
        <taxon>Arachnida</taxon>
        <taxon>Araneae</taxon>
        <taxon>Araneomorphae</taxon>
        <taxon>Entelegynae</taxon>
        <taxon>Araneoidea</taxon>
        <taxon>Araneidae</taxon>
        <taxon>Caerostris</taxon>
    </lineage>
</organism>
<evidence type="ECO:0000313" key="1">
    <source>
        <dbReference type="EMBL" id="GIX74077.1"/>
    </source>
</evidence>